<comment type="caution">
    <text evidence="1">The sequence shown here is derived from an EMBL/GenBank/DDBJ whole genome shotgun (WGS) entry which is preliminary data.</text>
</comment>
<gene>
    <name evidence="1" type="ORF">L2E82_42734</name>
</gene>
<keyword evidence="2" id="KW-1185">Reference proteome</keyword>
<sequence>MRSYQSAIRGSTTDPSTSRTMKKRNRASVDTAVVDICHREVGHLSTRKFAHRLAASEDLVLRLDLVRKLEKHRGCVNTVSFNADGDILVSGSDDRRVILWDWETGSVKLSFNSGHNNNIFQAKIMPGTDERTIVTCAADGQVRHATILECGKVETRLLARHQGRAHKLASEPGSPHIFYTCGEDGLVQHFDLRTGEATELFSCQPVRGRSFMRVVNLNAIAIDPRNPNLFVVAGSDEFTRLYDIRSYRWDGSSAFGKPADHFCPKHLLGDENVGITGLAFSDQSELLVSYCEDSIYLFSKDMGWGSNVNSVLDDHMMETDPKPGPQLYKGHRNCVTVKGVSFFGPKCEYVVSGSDCGRMFIWRKKDSELVRVMEADKQVVNCIQSHPHTTMLASSGIDRDIKIWTPTAIEKAPPPKNIESSRPKTSGWMYQMVSPREMAMQLLALQASHERRRNENVNVDGNMLEFILTFDANSSEEDDFEEEETTGANHHFT</sequence>
<reference evidence="1 2" key="2">
    <citation type="journal article" date="2022" name="Mol. Ecol. Resour.">
        <title>The genomes of chicory, endive, great burdock and yacon provide insights into Asteraceae paleo-polyploidization history and plant inulin production.</title>
        <authorList>
            <person name="Fan W."/>
            <person name="Wang S."/>
            <person name="Wang H."/>
            <person name="Wang A."/>
            <person name="Jiang F."/>
            <person name="Liu H."/>
            <person name="Zhao H."/>
            <person name="Xu D."/>
            <person name="Zhang Y."/>
        </authorList>
    </citation>
    <scope>NUCLEOTIDE SEQUENCE [LARGE SCALE GENOMIC DNA]</scope>
    <source>
        <strain evidence="2">cv. Punajuju</strain>
        <tissue evidence="1">Leaves</tissue>
    </source>
</reference>
<name>A0ACB8ZNG6_CICIN</name>
<organism evidence="1 2">
    <name type="scientific">Cichorium intybus</name>
    <name type="common">Chicory</name>
    <dbReference type="NCBI Taxonomy" id="13427"/>
    <lineage>
        <taxon>Eukaryota</taxon>
        <taxon>Viridiplantae</taxon>
        <taxon>Streptophyta</taxon>
        <taxon>Embryophyta</taxon>
        <taxon>Tracheophyta</taxon>
        <taxon>Spermatophyta</taxon>
        <taxon>Magnoliopsida</taxon>
        <taxon>eudicotyledons</taxon>
        <taxon>Gunneridae</taxon>
        <taxon>Pentapetalae</taxon>
        <taxon>asterids</taxon>
        <taxon>campanulids</taxon>
        <taxon>Asterales</taxon>
        <taxon>Asteraceae</taxon>
        <taxon>Cichorioideae</taxon>
        <taxon>Cichorieae</taxon>
        <taxon>Cichoriinae</taxon>
        <taxon>Cichorium</taxon>
    </lineage>
</organism>
<accession>A0ACB8ZNG6</accession>
<evidence type="ECO:0000313" key="2">
    <source>
        <dbReference type="Proteomes" id="UP001055811"/>
    </source>
</evidence>
<proteinExistence type="predicted"/>
<protein>
    <submittedName>
        <fullName evidence="1">Uncharacterized protein</fullName>
    </submittedName>
</protein>
<reference evidence="2" key="1">
    <citation type="journal article" date="2022" name="Mol. Ecol. Resour.">
        <title>The genomes of chicory, endive, great burdock and yacon provide insights into Asteraceae palaeo-polyploidization history and plant inulin production.</title>
        <authorList>
            <person name="Fan W."/>
            <person name="Wang S."/>
            <person name="Wang H."/>
            <person name="Wang A."/>
            <person name="Jiang F."/>
            <person name="Liu H."/>
            <person name="Zhao H."/>
            <person name="Xu D."/>
            <person name="Zhang Y."/>
        </authorList>
    </citation>
    <scope>NUCLEOTIDE SEQUENCE [LARGE SCALE GENOMIC DNA]</scope>
    <source>
        <strain evidence="2">cv. Punajuju</strain>
    </source>
</reference>
<evidence type="ECO:0000313" key="1">
    <source>
        <dbReference type="EMBL" id="KAI3698859.1"/>
    </source>
</evidence>
<dbReference type="EMBL" id="CM042016">
    <property type="protein sequence ID" value="KAI3698859.1"/>
    <property type="molecule type" value="Genomic_DNA"/>
</dbReference>
<dbReference type="Proteomes" id="UP001055811">
    <property type="component" value="Linkage Group LG08"/>
</dbReference>